<dbReference type="KEGG" id="vao:FA707_05495"/>
<sequence>MHTALLKKLRLKESNKLLLIDASDVECYFETLEVAVGMEQADNYQNVLVMVENLTELTEKTHEIIKRELVALDGRLLIVYPKKGNKLGKAAIHRDDLFPTLKVDSEGYIEGTAYKFNQMVSLDENYTVVGVKHVNPLKEPTKDAKPSQCVADYEMRIPELMTLLADEPEALAFYQQLTVGYQKGWARHVFSAKQAATQTKRLNETIDYLKQGVKAKHLAKK</sequence>
<gene>
    <name evidence="1" type="ORF">FA707_05495</name>
</gene>
<reference evidence="1 2" key="1">
    <citation type="submission" date="2019-04" db="EMBL/GenBank/DDBJ databases">
        <title>Vagococcus sp. nov., isolated from faeces of yaks (Bos grunniens).</title>
        <authorList>
            <person name="Ge Y."/>
        </authorList>
    </citation>
    <scope>NUCLEOTIDE SEQUENCE [LARGE SCALE GENOMIC DNA]</scope>
    <source>
        <strain evidence="1 2">MN-17</strain>
    </source>
</reference>
<dbReference type="EMBL" id="CP039712">
    <property type="protein sequence ID" value="QCI86452.1"/>
    <property type="molecule type" value="Genomic_DNA"/>
</dbReference>
<dbReference type="OrthoDB" id="2452521at2"/>
<evidence type="ECO:0000313" key="2">
    <source>
        <dbReference type="Proteomes" id="UP000298615"/>
    </source>
</evidence>
<dbReference type="Pfam" id="PF13376">
    <property type="entry name" value="OmdA"/>
    <property type="match status" value="1"/>
</dbReference>
<keyword evidence="2" id="KW-1185">Reference proteome</keyword>
<protein>
    <submittedName>
        <fullName evidence="1">Uncharacterized protein</fullName>
    </submittedName>
</protein>
<accession>A0A4D7CU05</accession>
<organism evidence="1 2">
    <name type="scientific">Vagococcus zengguangii</name>
    <dbReference type="NCBI Taxonomy" id="2571750"/>
    <lineage>
        <taxon>Bacteria</taxon>
        <taxon>Bacillati</taxon>
        <taxon>Bacillota</taxon>
        <taxon>Bacilli</taxon>
        <taxon>Lactobacillales</taxon>
        <taxon>Enterococcaceae</taxon>
        <taxon>Vagococcus</taxon>
    </lineage>
</organism>
<name>A0A4D7CU05_9ENTE</name>
<dbReference type="Proteomes" id="UP000298615">
    <property type="component" value="Chromosome"/>
</dbReference>
<proteinExistence type="predicted"/>
<dbReference type="RefSeq" id="WP_136953283.1">
    <property type="nucleotide sequence ID" value="NZ_CP039712.1"/>
</dbReference>
<evidence type="ECO:0000313" key="1">
    <source>
        <dbReference type="EMBL" id="QCI86452.1"/>
    </source>
</evidence>
<dbReference type="AlphaFoldDB" id="A0A4D7CU05"/>